<evidence type="ECO:0000256" key="5">
    <source>
        <dbReference type="ARBA" id="ARBA00039666"/>
    </source>
</evidence>
<evidence type="ECO:0000256" key="1">
    <source>
        <dbReference type="ARBA" id="ARBA00001946"/>
    </source>
</evidence>
<dbReference type="InterPro" id="IPR023214">
    <property type="entry name" value="HAD_sf"/>
</dbReference>
<comment type="similarity">
    <text evidence="2">Belongs to the HAD-like hydrolase superfamily.</text>
</comment>
<dbReference type="InterPro" id="IPR006355">
    <property type="entry name" value="LHPP/HDHD2"/>
</dbReference>
<dbReference type="NCBIfam" id="TIGR01460">
    <property type="entry name" value="HAD-SF-IIA"/>
    <property type="match status" value="1"/>
</dbReference>
<comment type="cofactor">
    <cofactor evidence="1">
        <name>Mg(2+)</name>
        <dbReference type="ChEBI" id="CHEBI:18420"/>
    </cofactor>
</comment>
<proteinExistence type="inferred from homology"/>
<keyword evidence="4" id="KW-0460">Magnesium</keyword>
<dbReference type="GO" id="GO:0016787">
    <property type="term" value="F:hydrolase activity"/>
    <property type="evidence" value="ECO:0007669"/>
    <property type="project" value="UniProtKB-KW"/>
</dbReference>
<dbReference type="RefSeq" id="WP_345971982.1">
    <property type="nucleotide sequence ID" value="NZ_CP147920.1"/>
</dbReference>
<evidence type="ECO:0000313" key="7">
    <source>
        <dbReference type="Proteomes" id="UP001447842"/>
    </source>
</evidence>
<dbReference type="PANTHER" id="PTHR19288:SF46">
    <property type="entry name" value="HALOACID DEHALOGENASE-LIKE HYDROLASE DOMAIN-CONTAINING PROTEIN 2"/>
    <property type="match status" value="1"/>
</dbReference>
<gene>
    <name evidence="6" type="ORF">WCY31_07880</name>
</gene>
<dbReference type="Pfam" id="PF13344">
    <property type="entry name" value="Hydrolase_6"/>
    <property type="match status" value="1"/>
</dbReference>
<sequence>MTTSTIKGVLCDIGGVLYEGDTPYPGAVEAIARLKAAYPVRFVTNTTQKRGADVVAKLQRMGFGIEASEVITALDVTKAYLMKHKSRATFLLTDSAEAFFDDLPDAPCRCVVVGDAQENFTYARLNTAFRTLMAGGELLAAAKNRYFKDHSGRLSMDAGGFVTALEYASGKTATVIGKPSEAFYRLACAQMGLEPEAAVMIGDDIESDVGGAQAAGLQGILVETGKYTPADLARGITPDAVFPSLAEVTL</sequence>
<dbReference type="InterPro" id="IPR006439">
    <property type="entry name" value="HAD-SF_hydro_IA"/>
</dbReference>
<dbReference type="NCBIfam" id="TIGR01458">
    <property type="entry name" value="HAD-SF-IIA-hyp3"/>
    <property type="match status" value="1"/>
</dbReference>
<reference evidence="6 7" key="1">
    <citation type="submission" date="2024-03" db="EMBL/GenBank/DDBJ databases">
        <title>Sulfurimonas sp. HSL3-1.</title>
        <authorList>
            <person name="Wang S."/>
        </authorList>
    </citation>
    <scope>NUCLEOTIDE SEQUENCE [LARGE SCALE GENOMIC DNA]</scope>
    <source>
        <strain evidence="6 7">HSL3-1</strain>
    </source>
</reference>
<keyword evidence="6" id="KW-0378">Hydrolase</keyword>
<dbReference type="NCBIfam" id="TIGR01549">
    <property type="entry name" value="HAD-SF-IA-v1"/>
    <property type="match status" value="1"/>
</dbReference>
<name>A0ABZ3H991_9BACT</name>
<protein>
    <recommendedName>
        <fullName evidence="5">Haloacid dehalogenase-like hydrolase domain-containing protein 2</fullName>
    </recommendedName>
</protein>
<dbReference type="Pfam" id="PF13242">
    <property type="entry name" value="Hydrolase_like"/>
    <property type="match status" value="1"/>
</dbReference>
<evidence type="ECO:0000256" key="2">
    <source>
        <dbReference type="ARBA" id="ARBA00007958"/>
    </source>
</evidence>
<keyword evidence="3" id="KW-0479">Metal-binding</keyword>
<dbReference type="PANTHER" id="PTHR19288">
    <property type="entry name" value="4-NITROPHENYLPHOSPHATASE-RELATED"/>
    <property type="match status" value="1"/>
</dbReference>
<keyword evidence="7" id="KW-1185">Reference proteome</keyword>
<dbReference type="Proteomes" id="UP001447842">
    <property type="component" value="Chromosome"/>
</dbReference>
<dbReference type="Gene3D" id="3.40.50.1000">
    <property type="entry name" value="HAD superfamily/HAD-like"/>
    <property type="match status" value="2"/>
</dbReference>
<evidence type="ECO:0000256" key="3">
    <source>
        <dbReference type="ARBA" id="ARBA00022723"/>
    </source>
</evidence>
<dbReference type="SUPFAM" id="SSF56784">
    <property type="entry name" value="HAD-like"/>
    <property type="match status" value="1"/>
</dbReference>
<accession>A0ABZ3H991</accession>
<evidence type="ECO:0000256" key="4">
    <source>
        <dbReference type="ARBA" id="ARBA00022842"/>
    </source>
</evidence>
<dbReference type="InterPro" id="IPR006357">
    <property type="entry name" value="HAD-SF_hydro_IIA"/>
</dbReference>
<organism evidence="6 7">
    <name type="scientific">Sulfurimonas diazotrophicus</name>
    <dbReference type="NCBI Taxonomy" id="3131939"/>
    <lineage>
        <taxon>Bacteria</taxon>
        <taxon>Pseudomonadati</taxon>
        <taxon>Campylobacterota</taxon>
        <taxon>Epsilonproteobacteria</taxon>
        <taxon>Campylobacterales</taxon>
        <taxon>Sulfurimonadaceae</taxon>
        <taxon>Sulfurimonas</taxon>
    </lineage>
</organism>
<dbReference type="EMBL" id="CP147920">
    <property type="protein sequence ID" value="XAU14174.1"/>
    <property type="molecule type" value="Genomic_DNA"/>
</dbReference>
<dbReference type="InterPro" id="IPR036412">
    <property type="entry name" value="HAD-like_sf"/>
</dbReference>
<evidence type="ECO:0000313" key="6">
    <source>
        <dbReference type="EMBL" id="XAU14174.1"/>
    </source>
</evidence>